<dbReference type="Proteomes" id="UP001154420">
    <property type="component" value="Unassembled WGS sequence"/>
</dbReference>
<dbReference type="EMBL" id="QZDT01000084">
    <property type="protein sequence ID" value="NBJ95370.1"/>
    <property type="molecule type" value="Genomic_DNA"/>
</dbReference>
<sequence length="84" mass="9115">MSRQKMTIFAILGGVRRCGGQAFFDKCLSTCNCMAASSYLPPVLDIKSGGFEIKTTANSKFLGMINVCPAAFFSFLPLGRLGFY</sequence>
<evidence type="ECO:0000313" key="2">
    <source>
        <dbReference type="Proteomes" id="UP001154420"/>
    </source>
</evidence>
<dbReference type="OrthoDB" id="9800636at2"/>
<proteinExistence type="predicted"/>
<keyword evidence="2" id="KW-1185">Reference proteome</keyword>
<comment type="caution">
    <text evidence="1">The sequence shown here is derived from an EMBL/GenBank/DDBJ whole genome shotgun (WGS) entry which is preliminary data.</text>
</comment>
<protein>
    <submittedName>
        <fullName evidence="1">Uncharacterized protein</fullName>
    </submittedName>
</protein>
<dbReference type="AlphaFoldDB" id="A0A9X5BJT4"/>
<name>A0A9X5BJT4_9FIRM</name>
<reference evidence="1" key="1">
    <citation type="submission" date="2018-09" db="EMBL/GenBank/DDBJ databases">
        <title>Murine metabolic-syndrome-specific gut microbial biobank.</title>
        <authorList>
            <person name="Liu C."/>
        </authorList>
    </citation>
    <scope>NUCLEOTIDE SEQUENCE</scope>
    <source>
        <strain evidence="1">D42-62</strain>
    </source>
</reference>
<accession>A0A9X5BJT4</accession>
<gene>
    <name evidence="1" type="ORF">D5281_23260</name>
</gene>
<dbReference type="RefSeq" id="WP_160562267.1">
    <property type="nucleotide sequence ID" value="NZ_QZDT01000084.1"/>
</dbReference>
<evidence type="ECO:0000313" key="1">
    <source>
        <dbReference type="EMBL" id="NBJ95370.1"/>
    </source>
</evidence>
<organism evidence="1 2">
    <name type="scientific">Parablautia muri</name>
    <dbReference type="NCBI Taxonomy" id="2320879"/>
    <lineage>
        <taxon>Bacteria</taxon>
        <taxon>Bacillati</taxon>
        <taxon>Bacillota</taxon>
        <taxon>Clostridia</taxon>
        <taxon>Lachnospirales</taxon>
        <taxon>Lachnospiraceae</taxon>
        <taxon>Parablautia</taxon>
    </lineage>
</organism>